<feature type="compositionally biased region" description="Polar residues" evidence="1">
    <location>
        <begin position="1"/>
        <end position="12"/>
    </location>
</feature>
<sequence length="77" mass="8729">MSNESKIETQTAYPGAENAPVREDTPVQLATNVCPLLYLYFFPDNLSGFSLFPTQSPNDFLYRNTGGQYDTARQRYP</sequence>
<name>A0A090V260_PSEVU</name>
<reference evidence="2 3" key="1">
    <citation type="submission" date="2014-09" db="EMBL/GenBank/DDBJ databases">
        <title>Whole genome shotgun sequence of Escherichia vulneris NBRC 102420.</title>
        <authorList>
            <person name="Yoshida Y."/>
            <person name="Hosoyama A."/>
            <person name="Tsuchikane K."/>
            <person name="Ohji S."/>
            <person name="Ichikawa N."/>
            <person name="Kimura A."/>
            <person name="Yamazoe A."/>
            <person name="Ezaki T."/>
            <person name="Fujita N."/>
        </authorList>
    </citation>
    <scope>NUCLEOTIDE SEQUENCE [LARGE SCALE GENOMIC DNA]</scope>
    <source>
        <strain evidence="2 3">NBRC 102420</strain>
    </source>
</reference>
<dbReference type="EMBL" id="BBMZ01000014">
    <property type="protein sequence ID" value="GAL58955.1"/>
    <property type="molecule type" value="Genomic_DNA"/>
</dbReference>
<evidence type="ECO:0000313" key="2">
    <source>
        <dbReference type="EMBL" id="GAL58955.1"/>
    </source>
</evidence>
<feature type="region of interest" description="Disordered" evidence="1">
    <location>
        <begin position="56"/>
        <end position="77"/>
    </location>
</feature>
<organism evidence="2 3">
    <name type="scientific">Pseudescherichia vulneris NBRC 102420</name>
    <dbReference type="NCBI Taxonomy" id="1115515"/>
    <lineage>
        <taxon>Bacteria</taxon>
        <taxon>Pseudomonadati</taxon>
        <taxon>Pseudomonadota</taxon>
        <taxon>Gammaproteobacteria</taxon>
        <taxon>Enterobacterales</taxon>
        <taxon>Enterobacteriaceae</taxon>
        <taxon>Pseudescherichia</taxon>
    </lineage>
</organism>
<comment type="caution">
    <text evidence="2">The sequence shown here is derived from an EMBL/GenBank/DDBJ whole genome shotgun (WGS) entry which is preliminary data.</text>
</comment>
<evidence type="ECO:0000313" key="3">
    <source>
        <dbReference type="Proteomes" id="UP000029462"/>
    </source>
</evidence>
<gene>
    <name evidence="2" type="ORF">EV102420_14_00140</name>
</gene>
<evidence type="ECO:0000256" key="1">
    <source>
        <dbReference type="SAM" id="MobiDB-lite"/>
    </source>
</evidence>
<dbReference type="AlphaFoldDB" id="A0A090V260"/>
<accession>A0A090V260</accession>
<protein>
    <submittedName>
        <fullName evidence="2">Uncharacterized protein</fullName>
    </submittedName>
</protein>
<dbReference type="Proteomes" id="UP000029462">
    <property type="component" value="Unassembled WGS sequence"/>
</dbReference>
<proteinExistence type="predicted"/>
<feature type="region of interest" description="Disordered" evidence="1">
    <location>
        <begin position="1"/>
        <end position="23"/>
    </location>
</feature>
<keyword evidence="3" id="KW-1185">Reference proteome</keyword>